<evidence type="ECO:0000313" key="2">
    <source>
        <dbReference type="EMBL" id="TKJ40539.1"/>
    </source>
</evidence>
<proteinExistence type="predicted"/>
<accession>A0A532V077</accession>
<dbReference type="Pfam" id="PF01476">
    <property type="entry name" value="LysM"/>
    <property type="match status" value="1"/>
</dbReference>
<evidence type="ECO:0000313" key="3">
    <source>
        <dbReference type="Proteomes" id="UP000317778"/>
    </source>
</evidence>
<organism evidence="2 3">
    <name type="scientific">candidate division TA06 bacterium B3_TA06</name>
    <dbReference type="NCBI Taxonomy" id="2012487"/>
    <lineage>
        <taxon>Bacteria</taxon>
        <taxon>Bacteria division TA06</taxon>
    </lineage>
</organism>
<dbReference type="AlphaFoldDB" id="A0A532V077"/>
<dbReference type="Gene3D" id="3.10.350.10">
    <property type="entry name" value="LysM domain"/>
    <property type="match status" value="2"/>
</dbReference>
<gene>
    <name evidence="2" type="ORF">CEE36_09460</name>
</gene>
<dbReference type="InterPro" id="IPR036779">
    <property type="entry name" value="LysM_dom_sf"/>
</dbReference>
<name>A0A532V077_UNCT6</name>
<dbReference type="PANTHER" id="PTHR34700">
    <property type="entry name" value="POTASSIUM BINDING PROTEIN KBP"/>
    <property type="match status" value="1"/>
</dbReference>
<dbReference type="Proteomes" id="UP000317778">
    <property type="component" value="Unassembled WGS sequence"/>
</dbReference>
<dbReference type="EMBL" id="NJBO01000018">
    <property type="protein sequence ID" value="TKJ40539.1"/>
    <property type="molecule type" value="Genomic_DNA"/>
</dbReference>
<dbReference type="CDD" id="cd00118">
    <property type="entry name" value="LysM"/>
    <property type="match status" value="1"/>
</dbReference>
<dbReference type="PROSITE" id="PS51782">
    <property type="entry name" value="LYSM"/>
    <property type="match status" value="1"/>
</dbReference>
<protein>
    <recommendedName>
        <fullName evidence="1">LysM domain-containing protein</fullName>
    </recommendedName>
</protein>
<evidence type="ECO:0000259" key="1">
    <source>
        <dbReference type="PROSITE" id="PS51782"/>
    </source>
</evidence>
<dbReference type="InterPro" id="IPR018392">
    <property type="entry name" value="LysM"/>
</dbReference>
<sequence>MYEANNDIISDPNLIYPGWLLFIPGVNEWKVKSGNWLWKIANSVAVYGDGSKWPAIYEANKDQINDPDLIYPNQVFVIPR</sequence>
<dbReference type="SUPFAM" id="SSF54106">
    <property type="entry name" value="LysM domain"/>
    <property type="match status" value="1"/>
</dbReference>
<dbReference type="PANTHER" id="PTHR34700:SF4">
    <property type="entry name" value="PHAGE-LIKE ELEMENT PBSX PROTEIN XKDP"/>
    <property type="match status" value="1"/>
</dbReference>
<comment type="caution">
    <text evidence="2">The sequence shown here is derived from an EMBL/GenBank/DDBJ whole genome shotgun (WGS) entry which is preliminary data.</text>
</comment>
<reference evidence="2 3" key="1">
    <citation type="submission" date="2017-06" db="EMBL/GenBank/DDBJ databases">
        <title>Novel microbial phyla capable of carbon fixation and sulfur reduction in deep-sea sediments.</title>
        <authorList>
            <person name="Huang J."/>
            <person name="Baker B."/>
            <person name="Wang Y."/>
        </authorList>
    </citation>
    <scope>NUCLEOTIDE SEQUENCE [LARGE SCALE GENOMIC DNA]</scope>
    <source>
        <strain evidence="2">B3_TA06</strain>
    </source>
</reference>
<feature type="domain" description="LysM" evidence="1">
    <location>
        <begin position="27"/>
        <end position="78"/>
    </location>
</feature>
<dbReference type="InterPro" id="IPR052196">
    <property type="entry name" value="Bact_Kbp"/>
</dbReference>